<reference evidence="2" key="1">
    <citation type="submission" date="2014-09" db="EMBL/GenBank/DDBJ databases">
        <authorList>
            <person name="Magalhaes I.L.F."/>
            <person name="Oliveira U."/>
            <person name="Santos F.R."/>
            <person name="Vidigal T.H.D.A."/>
            <person name="Brescovit A.D."/>
            <person name="Santos A.J."/>
        </authorList>
    </citation>
    <scope>NUCLEOTIDE SEQUENCE</scope>
    <source>
        <tissue evidence="2">Shoot tissue taken approximately 20 cm above the soil surface</tissue>
    </source>
</reference>
<protein>
    <submittedName>
        <fullName evidence="2">Uncharacterized protein</fullName>
    </submittedName>
</protein>
<keyword evidence="1" id="KW-1133">Transmembrane helix</keyword>
<organism evidence="2">
    <name type="scientific">Arundo donax</name>
    <name type="common">Giant reed</name>
    <name type="synonym">Donax arundinaceus</name>
    <dbReference type="NCBI Taxonomy" id="35708"/>
    <lineage>
        <taxon>Eukaryota</taxon>
        <taxon>Viridiplantae</taxon>
        <taxon>Streptophyta</taxon>
        <taxon>Embryophyta</taxon>
        <taxon>Tracheophyta</taxon>
        <taxon>Spermatophyta</taxon>
        <taxon>Magnoliopsida</taxon>
        <taxon>Liliopsida</taxon>
        <taxon>Poales</taxon>
        <taxon>Poaceae</taxon>
        <taxon>PACMAD clade</taxon>
        <taxon>Arundinoideae</taxon>
        <taxon>Arundineae</taxon>
        <taxon>Arundo</taxon>
    </lineage>
</organism>
<dbReference type="EMBL" id="GBRH01172022">
    <property type="protein sequence ID" value="JAE25874.1"/>
    <property type="molecule type" value="Transcribed_RNA"/>
</dbReference>
<sequence>MGNHFVGLDHVCTFHFISLLILYFVSLGNNESFFDLVQVSWSLNLINLLAILIMAWASVC</sequence>
<name>A0A0A9GR20_ARUDO</name>
<evidence type="ECO:0000256" key="1">
    <source>
        <dbReference type="SAM" id="Phobius"/>
    </source>
</evidence>
<reference evidence="2" key="2">
    <citation type="journal article" date="2015" name="Data Brief">
        <title>Shoot transcriptome of the giant reed, Arundo donax.</title>
        <authorList>
            <person name="Barrero R.A."/>
            <person name="Guerrero F.D."/>
            <person name="Moolhuijzen P."/>
            <person name="Goolsby J.A."/>
            <person name="Tidwell J."/>
            <person name="Bellgard S.E."/>
            <person name="Bellgard M.I."/>
        </authorList>
    </citation>
    <scope>NUCLEOTIDE SEQUENCE</scope>
    <source>
        <tissue evidence="2">Shoot tissue taken approximately 20 cm above the soil surface</tissue>
    </source>
</reference>
<proteinExistence type="predicted"/>
<dbReference type="AlphaFoldDB" id="A0A0A9GR20"/>
<feature type="transmembrane region" description="Helical" evidence="1">
    <location>
        <begin position="39"/>
        <end position="59"/>
    </location>
</feature>
<feature type="transmembrane region" description="Helical" evidence="1">
    <location>
        <begin position="7"/>
        <end position="27"/>
    </location>
</feature>
<evidence type="ECO:0000313" key="2">
    <source>
        <dbReference type="EMBL" id="JAE25874.1"/>
    </source>
</evidence>
<keyword evidence="1" id="KW-0812">Transmembrane</keyword>
<keyword evidence="1" id="KW-0472">Membrane</keyword>
<accession>A0A0A9GR20</accession>